<dbReference type="OrthoDB" id="317139at2157"/>
<keyword evidence="2" id="KW-1185">Reference proteome</keyword>
<dbReference type="Proteomes" id="UP000199199">
    <property type="component" value="Unassembled WGS sequence"/>
</dbReference>
<dbReference type="AlphaFoldDB" id="A0A1I6UTG8"/>
<protein>
    <submittedName>
        <fullName evidence="1">Uncharacterized protein</fullName>
    </submittedName>
</protein>
<evidence type="ECO:0000313" key="2">
    <source>
        <dbReference type="Proteomes" id="UP000199199"/>
    </source>
</evidence>
<dbReference type="EMBL" id="FOZS01000006">
    <property type="protein sequence ID" value="SFT04696.1"/>
    <property type="molecule type" value="Genomic_DNA"/>
</dbReference>
<name>A0A1I6UTG8_9EURY</name>
<evidence type="ECO:0000313" key="1">
    <source>
        <dbReference type="EMBL" id="SFT04696.1"/>
    </source>
</evidence>
<dbReference type="RefSeq" id="WP_139231249.1">
    <property type="nucleotide sequence ID" value="NZ_FOZS01000006.1"/>
</dbReference>
<organism evidence="1 2">
    <name type="scientific">Halostagnicola kamekurae</name>
    <dbReference type="NCBI Taxonomy" id="619731"/>
    <lineage>
        <taxon>Archaea</taxon>
        <taxon>Methanobacteriati</taxon>
        <taxon>Methanobacteriota</taxon>
        <taxon>Stenosarchaea group</taxon>
        <taxon>Halobacteria</taxon>
        <taxon>Halobacteriales</taxon>
        <taxon>Natrialbaceae</taxon>
        <taxon>Halostagnicola</taxon>
    </lineage>
</organism>
<proteinExistence type="predicted"/>
<reference evidence="2" key="1">
    <citation type="submission" date="2016-10" db="EMBL/GenBank/DDBJ databases">
        <authorList>
            <person name="Varghese N."/>
            <person name="Submissions S."/>
        </authorList>
    </citation>
    <scope>NUCLEOTIDE SEQUENCE [LARGE SCALE GENOMIC DNA]</scope>
    <source>
        <strain evidence="2">DSM 22427</strain>
    </source>
</reference>
<gene>
    <name evidence="1" type="ORF">SAMN04488556_4080</name>
</gene>
<accession>A0A1I6UTG8</accession>
<sequence>MPSPFDFGDVEIRQFNAEQTAKFFRSLLRAEASAKNIGIQSTHVPVRVNIPDGGLDAKAQNSSDSSTPLIPAGEVGYQLKRSDLTPKACKQEVQNNDETALKPMIERLLGDGGAYYLVIFEDLTDQKILNRREALETVFANYGYESVNIEIFDASRLISLAQQYPGLAFRFDETLDVGVDFETCRNRRSISSTHNYIVNDDRRKFAKEVRSEVRGDNCSIIRITGLSGVGKSRFIFETLDKEPFSSLVIHAAASNLEDSRLVRHLETDSTTKAILVVDNCSAEYHRALVDRFETLGNRINVITVSDDLNQVTADFQAELSPLADSSIEALVESERPDLNRTATAKIKEFSGGFPELAVRILTNIEFGGWNSEIELPPGQLTKRLLVGTSSDDHPSFRDLRKTLSAFAIFDRVGWRDADGNLHPEFLEIYDVFGLNTIGDTSEIEDIVGYAKQRGLLRGEKALSLQPLPLALLLIKTRIERHDLDDELLQLPTELLQRAETRIPYFNAFESGQDWVSDVLSRSGWFGDTSILETEAGGRVFKSLSRASAEDATKVLRRFFRTRSHPDLKEFTQGRRGMVRALRGIAVWDTTFDEVAKYLRRLALAENESFANNATGVYKGLFSPAYGPVAPTERHPIERLHHIEDGLKGDEAEFELALGAASEALKIQHYTKSGHPERQGARQLPDLWVPESRDDWVSYFELVWNLLVSRIPDDPERANAIVETLTGAARGLVSTGTELSCLVQATYVHLSEIDYVQIDNVIQSTITICEFDIGGLDPDEQEQWEEFKKWLISKSFHTRFVSFVEISRQYDEDDEWIEKLAKDAVEDKSRLREEYDILFQNDSSNGHEFGKWLAKSDEGFEFLDEFIEKLNSRAPETLPPFILAYIGELKKEERERFEEVTERFEEEENLRKYYVSLIRIIDPTDEKVQDLFQQIDDGTIAVQELQEFANLTQPYESLSEDTVQEICNRLLDADSQSALSSLRLLHWYYIYPDEGPSLDTPFLTSAVTHDNVLTLDETVNSSRTYEWNEIVEAVVDEEPGSSPNILDAVIDASESERNLIRLAGYSRETLGKIIEADPSGAWSIISTKISSEGISAWWTAEFLSGNFSLGGSLFGRLNWEEVENWIGDDPEERAPVVASSIEAKLPESRDDTTLARELLAEYGHIEPVQNRLESTYFTESWTGSSVTHFKEKKIRMENSLQVEEGRADTSREVLRWGESILERLEYRIASAEVSEEIIGMADQSPKID</sequence>